<dbReference type="PRINTS" id="PR00342">
    <property type="entry name" value="RHESUSRHD"/>
</dbReference>
<feature type="transmembrane region" description="Helical" evidence="8">
    <location>
        <begin position="236"/>
        <end position="257"/>
    </location>
</feature>
<feature type="transmembrane region" description="Helical" evidence="8">
    <location>
        <begin position="126"/>
        <end position="151"/>
    </location>
</feature>
<gene>
    <name evidence="9" type="ORF">CCO03_16695</name>
</gene>
<feature type="transmembrane region" description="Helical" evidence="8">
    <location>
        <begin position="83"/>
        <end position="105"/>
    </location>
</feature>
<evidence type="ECO:0000256" key="2">
    <source>
        <dbReference type="ARBA" id="ARBA00022448"/>
    </source>
</evidence>
<keyword evidence="4 8" id="KW-0812">Transmembrane</keyword>
<feature type="compositionally biased region" description="Low complexity" evidence="7">
    <location>
        <begin position="7"/>
        <end position="25"/>
    </location>
</feature>
<feature type="transmembrane region" description="Helical" evidence="8">
    <location>
        <begin position="354"/>
        <end position="376"/>
    </location>
</feature>
<dbReference type="KEGG" id="cser:CCO03_16695"/>
<evidence type="ECO:0000313" key="10">
    <source>
        <dbReference type="Proteomes" id="UP000196138"/>
    </source>
</evidence>
<accession>A0A1Y0ER02</accession>
<dbReference type="EMBL" id="CP021455">
    <property type="protein sequence ID" value="ARU06087.1"/>
    <property type="molecule type" value="Genomic_DNA"/>
</dbReference>
<dbReference type="InterPro" id="IPR052031">
    <property type="entry name" value="Membrane_Transporter-Flippase"/>
</dbReference>
<dbReference type="RefSeq" id="WP_087282882.1">
    <property type="nucleotide sequence ID" value="NZ_CP021455.1"/>
</dbReference>
<dbReference type="GO" id="GO:0042910">
    <property type="term" value="F:xenobiotic transmembrane transporter activity"/>
    <property type="evidence" value="ECO:0007669"/>
    <property type="project" value="InterPro"/>
</dbReference>
<dbReference type="CDD" id="cd13148">
    <property type="entry name" value="MATE_like_3"/>
    <property type="match status" value="1"/>
</dbReference>
<dbReference type="InterPro" id="IPR048279">
    <property type="entry name" value="MdtK-like"/>
</dbReference>
<feature type="transmembrane region" description="Helical" evidence="8">
    <location>
        <begin position="278"/>
        <end position="302"/>
    </location>
</feature>
<evidence type="ECO:0000256" key="4">
    <source>
        <dbReference type="ARBA" id="ARBA00022692"/>
    </source>
</evidence>
<dbReference type="NCBIfam" id="TIGR00797">
    <property type="entry name" value="matE"/>
    <property type="match status" value="1"/>
</dbReference>
<organism evidence="9 10">
    <name type="scientific">Comamonas serinivorans</name>
    <dbReference type="NCBI Taxonomy" id="1082851"/>
    <lineage>
        <taxon>Bacteria</taxon>
        <taxon>Pseudomonadati</taxon>
        <taxon>Pseudomonadota</taxon>
        <taxon>Betaproteobacteria</taxon>
        <taxon>Burkholderiales</taxon>
        <taxon>Comamonadaceae</taxon>
        <taxon>Comamonas</taxon>
    </lineage>
</organism>
<dbReference type="InterPro" id="IPR002528">
    <property type="entry name" value="MATE_fam"/>
</dbReference>
<keyword evidence="5 8" id="KW-1133">Transmembrane helix</keyword>
<dbReference type="Proteomes" id="UP000196138">
    <property type="component" value="Chromosome"/>
</dbReference>
<dbReference type="InterPro" id="IPR002229">
    <property type="entry name" value="RhesusRHD"/>
</dbReference>
<feature type="transmembrane region" description="Helical" evidence="8">
    <location>
        <begin position="171"/>
        <end position="192"/>
    </location>
</feature>
<dbReference type="AlphaFoldDB" id="A0A1Y0ER02"/>
<reference evidence="9 10" key="1">
    <citation type="submission" date="2017-05" db="EMBL/GenBank/DDBJ databases">
        <authorList>
            <person name="Song R."/>
            <person name="Chenine A.L."/>
            <person name="Ruprecht R.M."/>
        </authorList>
    </citation>
    <scope>NUCLEOTIDE SEQUENCE [LARGE SCALE GENOMIC DNA]</scope>
    <source>
        <strain evidence="9 10">DSM 26136</strain>
    </source>
</reference>
<dbReference type="Pfam" id="PF01554">
    <property type="entry name" value="MatE"/>
    <property type="match status" value="2"/>
</dbReference>
<dbReference type="PIRSF" id="PIRSF006603">
    <property type="entry name" value="DinF"/>
    <property type="match status" value="1"/>
</dbReference>
<sequence>MNTQALPSGAQVAPPAGPAGVVAEPSAAPAAPAQPATLSGNPLLDAPIFPTLTRLAIPNTVALVMAVLVAIAETFYVGRLGTVPLAAMALVFPFVMLMGMLSNGAMGSGVSSAISRAFGSGDREKAAVLAVHAAAIGGGLGLIYTLVFVVGGATFYRALGGTGEVLAAATHYGQILFAGAVLVWLCNTLASVVRGTGNMRLPSIVLMAASAVQIVVGGVLALGLGPVPRWGMTGVAIGNIVAMALADLAFVAYLLWGQDKLRLPRGGVRLSWPMFRDILRVGAIACLSPLQTSLSALLFTGMVARLGPDALAGYGIGQRLEFLLIPIAFGIGMAAVPMVGMAMGAGQAARARRVAWTGAAMAAVLLGVIGVLVLIWPHLWSGIFTQSGAVQAVANQYLRTVGPGFALFGFGLVLYFSSLGAGPGHLMGVVLANTARLVFVAVGGWWLLHTGRGSAENLFVLALASMLVFGAATAVAVKLTPWRSPKR</sequence>
<feature type="region of interest" description="Disordered" evidence="7">
    <location>
        <begin position="1"/>
        <end position="25"/>
    </location>
</feature>
<feature type="transmembrane region" description="Helical" evidence="8">
    <location>
        <begin position="322"/>
        <end position="342"/>
    </location>
</feature>
<evidence type="ECO:0000256" key="7">
    <source>
        <dbReference type="SAM" id="MobiDB-lite"/>
    </source>
</evidence>
<evidence type="ECO:0000256" key="8">
    <source>
        <dbReference type="SAM" id="Phobius"/>
    </source>
</evidence>
<feature type="transmembrane region" description="Helical" evidence="8">
    <location>
        <begin position="56"/>
        <end position="77"/>
    </location>
</feature>
<feature type="transmembrane region" description="Helical" evidence="8">
    <location>
        <begin position="204"/>
        <end position="224"/>
    </location>
</feature>
<keyword evidence="2" id="KW-0813">Transport</keyword>
<keyword evidence="6 8" id="KW-0472">Membrane</keyword>
<evidence type="ECO:0000256" key="3">
    <source>
        <dbReference type="ARBA" id="ARBA00022475"/>
    </source>
</evidence>
<evidence type="ECO:0000256" key="5">
    <source>
        <dbReference type="ARBA" id="ARBA00022989"/>
    </source>
</evidence>
<evidence type="ECO:0000313" key="9">
    <source>
        <dbReference type="EMBL" id="ARU06087.1"/>
    </source>
</evidence>
<comment type="subcellular location">
    <subcellularLocation>
        <location evidence="1">Cell inner membrane</location>
        <topology evidence="1">Multi-pass membrane protein</topology>
    </subcellularLocation>
</comment>
<dbReference type="OrthoDB" id="9001572at2"/>
<keyword evidence="10" id="KW-1185">Reference proteome</keyword>
<feature type="transmembrane region" description="Helical" evidence="8">
    <location>
        <begin position="428"/>
        <end position="446"/>
    </location>
</feature>
<dbReference type="PANTHER" id="PTHR43549">
    <property type="entry name" value="MULTIDRUG RESISTANCE PROTEIN YPNP-RELATED"/>
    <property type="match status" value="1"/>
</dbReference>
<proteinExistence type="predicted"/>
<dbReference type="GO" id="GO:0005886">
    <property type="term" value="C:plasma membrane"/>
    <property type="evidence" value="ECO:0007669"/>
    <property type="project" value="UniProtKB-SubCell"/>
</dbReference>
<evidence type="ECO:0000256" key="6">
    <source>
        <dbReference type="ARBA" id="ARBA00023136"/>
    </source>
</evidence>
<keyword evidence="3" id="KW-1003">Cell membrane</keyword>
<dbReference type="PANTHER" id="PTHR43549:SF3">
    <property type="entry name" value="MULTIDRUG RESISTANCE PROTEIN YPNP-RELATED"/>
    <property type="match status" value="1"/>
</dbReference>
<protein>
    <submittedName>
        <fullName evidence="9">MATE family efflux transporter</fullName>
    </submittedName>
</protein>
<evidence type="ECO:0000256" key="1">
    <source>
        <dbReference type="ARBA" id="ARBA00004429"/>
    </source>
</evidence>
<feature type="transmembrane region" description="Helical" evidence="8">
    <location>
        <begin position="396"/>
        <end position="416"/>
    </location>
</feature>
<dbReference type="GO" id="GO:0015297">
    <property type="term" value="F:antiporter activity"/>
    <property type="evidence" value="ECO:0007669"/>
    <property type="project" value="InterPro"/>
</dbReference>
<feature type="transmembrane region" description="Helical" evidence="8">
    <location>
        <begin position="458"/>
        <end position="477"/>
    </location>
</feature>
<name>A0A1Y0ER02_9BURK</name>